<dbReference type="InterPro" id="IPR021864">
    <property type="entry name" value="DUF3475"/>
</dbReference>
<dbReference type="Pfam" id="PF11961">
    <property type="entry name" value="DUF3475"/>
    <property type="match status" value="1"/>
</dbReference>
<comment type="caution">
    <text evidence="4">The sequence shown here is derived from an EMBL/GenBank/DDBJ whole genome shotgun (WGS) entry which is preliminary data.</text>
</comment>
<dbReference type="PANTHER" id="PTHR31371:SF13">
    <property type="entry name" value="OS05G0457600 PROTEIN"/>
    <property type="match status" value="1"/>
</dbReference>
<evidence type="ECO:0000259" key="2">
    <source>
        <dbReference type="Pfam" id="PF05003"/>
    </source>
</evidence>
<name>A0ABR2Q2G3_9ROSI</name>
<sequence length="539" mass="61237">MVPFSYFHTRRIKNNTVVIIIVLIISALPMKKVGNVPTSPEIKYPRVSLLHFIPKTLPPNSKHSKKYPPDSESEATEAHDARIVKVCMASLIAAAGGSFSSKSTLQILAFEAAKTMSRLVALYNSLSDDELFKLRQGRVKSRGVAFLNSVDERCLLELACKEKLEDLGHAVTVVSRLSKKCSDEELIRFELAYHNMTRGVFDVRNVGFRSRNVGKSIEKMEKYANATTALYESLAALNELEASAKKTQKWKINSDYFNEEIAFQRKQVLHFRQVSLWSQTFDRTVGLMARIVFVVYARICTIFGPFVPSLPCFYIPKKKALNMKVYPEANYCLLVEKDKYMKQASKSKTKPRHSYSGELSPEVNALAFRIPDTRNKRLIQSAPANTVGASGLAFRYANLIVMAESCFHSATSIDDEARESMFEMLPMSLKQALRRKLKGQWSKDAGDGGQGLAQGWKEALEEIIEWLAPVAHDTLRWQQERELEQQKLDAKRTVLLLQTLHFSDLEKTEAAIVEVLVGLSCIYRYENRRHRHFDGYFLL</sequence>
<evidence type="ECO:0000313" key="4">
    <source>
        <dbReference type="EMBL" id="KAK8994667.1"/>
    </source>
</evidence>
<evidence type="ECO:0000313" key="5">
    <source>
        <dbReference type="Proteomes" id="UP001396334"/>
    </source>
</evidence>
<dbReference type="Proteomes" id="UP001396334">
    <property type="component" value="Unassembled WGS sequence"/>
</dbReference>
<feature type="region of interest" description="Disordered" evidence="1">
    <location>
        <begin position="55"/>
        <end position="76"/>
    </location>
</feature>
<dbReference type="EMBL" id="JBBPBN010000047">
    <property type="protein sequence ID" value="KAK8994667.1"/>
    <property type="molecule type" value="Genomic_DNA"/>
</dbReference>
<evidence type="ECO:0000256" key="1">
    <source>
        <dbReference type="SAM" id="MobiDB-lite"/>
    </source>
</evidence>
<accession>A0ABR2Q2G3</accession>
<gene>
    <name evidence="4" type="ORF">V6N11_045742</name>
</gene>
<keyword evidence="5" id="KW-1185">Reference proteome</keyword>
<dbReference type="PANTHER" id="PTHR31371">
    <property type="entry name" value="BNAC09G50660D PROTEIN"/>
    <property type="match status" value="1"/>
</dbReference>
<feature type="domain" description="DUF3475" evidence="3">
    <location>
        <begin position="107"/>
        <end position="163"/>
    </location>
</feature>
<feature type="domain" description="DUF668" evidence="2">
    <location>
        <begin position="386"/>
        <end position="476"/>
    </location>
</feature>
<evidence type="ECO:0000259" key="3">
    <source>
        <dbReference type="Pfam" id="PF11961"/>
    </source>
</evidence>
<protein>
    <recommendedName>
        <fullName evidence="6">Avr9/Cf-9 rapidly elicited protein 137</fullName>
    </recommendedName>
</protein>
<proteinExistence type="predicted"/>
<dbReference type="InterPro" id="IPR007700">
    <property type="entry name" value="DUF668"/>
</dbReference>
<reference evidence="4 5" key="1">
    <citation type="journal article" date="2024" name="G3 (Bethesda)">
        <title>Genome assembly of Hibiscus sabdariffa L. provides insights into metabolisms of medicinal natural products.</title>
        <authorList>
            <person name="Kim T."/>
        </authorList>
    </citation>
    <scope>NUCLEOTIDE SEQUENCE [LARGE SCALE GENOMIC DNA]</scope>
    <source>
        <strain evidence="4">TK-2024</strain>
        <tissue evidence="4">Old leaves</tissue>
    </source>
</reference>
<dbReference type="Pfam" id="PF05003">
    <property type="entry name" value="DUF668"/>
    <property type="match status" value="1"/>
</dbReference>
<evidence type="ECO:0008006" key="6">
    <source>
        <dbReference type="Google" id="ProtNLM"/>
    </source>
</evidence>
<organism evidence="4 5">
    <name type="scientific">Hibiscus sabdariffa</name>
    <name type="common">roselle</name>
    <dbReference type="NCBI Taxonomy" id="183260"/>
    <lineage>
        <taxon>Eukaryota</taxon>
        <taxon>Viridiplantae</taxon>
        <taxon>Streptophyta</taxon>
        <taxon>Embryophyta</taxon>
        <taxon>Tracheophyta</taxon>
        <taxon>Spermatophyta</taxon>
        <taxon>Magnoliopsida</taxon>
        <taxon>eudicotyledons</taxon>
        <taxon>Gunneridae</taxon>
        <taxon>Pentapetalae</taxon>
        <taxon>rosids</taxon>
        <taxon>malvids</taxon>
        <taxon>Malvales</taxon>
        <taxon>Malvaceae</taxon>
        <taxon>Malvoideae</taxon>
        <taxon>Hibiscus</taxon>
    </lineage>
</organism>